<organism evidence="10 11">
    <name type="scientific">Prorocentrum cordatum</name>
    <dbReference type="NCBI Taxonomy" id="2364126"/>
    <lineage>
        <taxon>Eukaryota</taxon>
        <taxon>Sar</taxon>
        <taxon>Alveolata</taxon>
        <taxon>Dinophyceae</taxon>
        <taxon>Prorocentrales</taxon>
        <taxon>Prorocentraceae</taxon>
        <taxon>Prorocentrum</taxon>
    </lineage>
</organism>
<evidence type="ECO:0000256" key="3">
    <source>
        <dbReference type="ARBA" id="ARBA00022801"/>
    </source>
</evidence>
<evidence type="ECO:0000256" key="7">
    <source>
        <dbReference type="PROSITE-ProRule" id="PRU01240"/>
    </source>
</evidence>
<protein>
    <recommendedName>
        <fullName evidence="6">subtilisin</fullName>
        <ecNumber evidence="6">3.4.21.62</ecNumber>
    </recommendedName>
</protein>
<comment type="similarity">
    <text evidence="1 7">Belongs to the peptidase S8 family.</text>
</comment>
<dbReference type="InterPro" id="IPR000209">
    <property type="entry name" value="Peptidase_S8/S53_dom"/>
</dbReference>
<evidence type="ECO:0000256" key="8">
    <source>
        <dbReference type="SAM" id="MobiDB-lite"/>
    </source>
</evidence>
<dbReference type="InterPro" id="IPR036852">
    <property type="entry name" value="Peptidase_S8/S53_dom_sf"/>
</dbReference>
<dbReference type="Proteomes" id="UP001189429">
    <property type="component" value="Unassembled WGS sequence"/>
</dbReference>
<comment type="caution">
    <text evidence="10">The sequence shown here is derived from an EMBL/GenBank/DDBJ whole genome shotgun (WGS) entry which is preliminary data.</text>
</comment>
<dbReference type="PROSITE" id="PS00138">
    <property type="entry name" value="SUBTILASE_SER"/>
    <property type="match status" value="1"/>
</dbReference>
<dbReference type="EC" id="3.4.21.62" evidence="6"/>
<evidence type="ECO:0000313" key="10">
    <source>
        <dbReference type="EMBL" id="CAK0893244.1"/>
    </source>
</evidence>
<keyword evidence="11" id="KW-1185">Reference proteome</keyword>
<dbReference type="Pfam" id="PF00082">
    <property type="entry name" value="Peptidase_S8"/>
    <property type="match status" value="1"/>
</dbReference>
<dbReference type="PANTHER" id="PTHR43806">
    <property type="entry name" value="PEPTIDASE S8"/>
    <property type="match status" value="1"/>
</dbReference>
<keyword evidence="4" id="KW-0720">Serine protease</keyword>
<keyword evidence="2" id="KW-0645">Protease</keyword>
<feature type="region of interest" description="Disordered" evidence="8">
    <location>
        <begin position="200"/>
        <end position="249"/>
    </location>
</feature>
<dbReference type="InterPro" id="IPR050131">
    <property type="entry name" value="Peptidase_S8_subtilisin-like"/>
</dbReference>
<dbReference type="SUPFAM" id="SSF52743">
    <property type="entry name" value="Subtilisin-like"/>
    <property type="match status" value="1"/>
</dbReference>
<evidence type="ECO:0000256" key="6">
    <source>
        <dbReference type="ARBA" id="ARBA00023619"/>
    </source>
</evidence>
<dbReference type="PROSITE" id="PS51892">
    <property type="entry name" value="SUBTILASE"/>
    <property type="match status" value="1"/>
</dbReference>
<proteinExistence type="inferred from homology"/>
<feature type="compositionally biased region" description="Low complexity" evidence="8">
    <location>
        <begin position="200"/>
        <end position="217"/>
    </location>
</feature>
<comment type="caution">
    <text evidence="7">Lacks conserved residue(s) required for the propagation of feature annotation.</text>
</comment>
<evidence type="ECO:0000256" key="2">
    <source>
        <dbReference type="ARBA" id="ARBA00022670"/>
    </source>
</evidence>
<sequence>MKVLDNSGSGWTTWSILAEQWILASGNRPAVVSISIQANYNSYAEQASIDSLVAVGVTVVVAAGNYNQDACKWNPAWIPSAITVAAFGGTSGNSWDRSGYSNWGSCIDTYAPGTNILSTGPWSDTHTYSNSGTSMACPHVSGLAARMYEAYPTAGSLSAAARWSLLTATSCFGCVTNDATPIPTVNLVIKALSCNASDLTATPTASPTRSPTLLPTVSPTPSPTTAPTADKTRNPTPAPTDEEHATDDPHLVSLSGQKFDVNMPGSYVLIRAPEDQRRPAKLQLNASVRPFAGSPCGLYIQGVELSGEWLGDQVVRVVPLRRDVEGSNGAGNSTLRPFSVRVQSRRGDESTPAGEYQQWKGLRREGSGLSGRVRLVPVWRHVYADAGRAQEAEAFQFRIRGAGAGYDATLEVSQAAHQALNFRATNLRSLGFAELGGLLGTEAHDPTVEHVSDMCRAFRSKPSRLARRNRGALEELGGPSMAASWA</sequence>
<dbReference type="EMBL" id="CAUYUJ010019726">
    <property type="protein sequence ID" value="CAK0893244.1"/>
    <property type="molecule type" value="Genomic_DNA"/>
</dbReference>
<dbReference type="InterPro" id="IPR023828">
    <property type="entry name" value="Peptidase_S8_Ser-AS"/>
</dbReference>
<evidence type="ECO:0000256" key="5">
    <source>
        <dbReference type="ARBA" id="ARBA00023529"/>
    </source>
</evidence>
<reference evidence="10" key="1">
    <citation type="submission" date="2023-10" db="EMBL/GenBank/DDBJ databases">
        <authorList>
            <person name="Chen Y."/>
            <person name="Shah S."/>
            <person name="Dougan E. K."/>
            <person name="Thang M."/>
            <person name="Chan C."/>
        </authorList>
    </citation>
    <scope>NUCLEOTIDE SEQUENCE [LARGE SCALE GENOMIC DNA]</scope>
</reference>
<evidence type="ECO:0000313" key="11">
    <source>
        <dbReference type="Proteomes" id="UP001189429"/>
    </source>
</evidence>
<name>A0ABN9X1V2_9DINO</name>
<gene>
    <name evidence="10" type="ORF">PCOR1329_LOCUS72636</name>
</gene>
<evidence type="ECO:0000256" key="1">
    <source>
        <dbReference type="ARBA" id="ARBA00011073"/>
    </source>
</evidence>
<comment type="catalytic activity">
    <reaction evidence="5">
        <text>Hydrolysis of proteins with broad specificity for peptide bonds, and a preference for a large uncharged residue in P1. Hydrolyzes peptide amides.</text>
        <dbReference type="EC" id="3.4.21.62"/>
    </reaction>
</comment>
<evidence type="ECO:0000259" key="9">
    <source>
        <dbReference type="Pfam" id="PF00082"/>
    </source>
</evidence>
<accession>A0ABN9X1V2</accession>
<evidence type="ECO:0000256" key="4">
    <source>
        <dbReference type="ARBA" id="ARBA00022825"/>
    </source>
</evidence>
<keyword evidence="3" id="KW-0378">Hydrolase</keyword>
<feature type="domain" description="Peptidase S8/S53" evidence="9">
    <location>
        <begin position="2"/>
        <end position="160"/>
    </location>
</feature>
<dbReference type="Gene3D" id="3.40.50.200">
    <property type="entry name" value="Peptidase S8/S53 domain"/>
    <property type="match status" value="1"/>
</dbReference>
<dbReference type="PANTHER" id="PTHR43806:SF11">
    <property type="entry name" value="CEREVISIN-RELATED"/>
    <property type="match status" value="1"/>
</dbReference>